<evidence type="ECO:0000313" key="4">
    <source>
        <dbReference type="Proteomes" id="UP000228976"/>
    </source>
</evidence>
<dbReference type="GO" id="GO:0016301">
    <property type="term" value="F:kinase activity"/>
    <property type="evidence" value="ECO:0007669"/>
    <property type="project" value="UniProtKB-KW"/>
</dbReference>
<dbReference type="Pfam" id="PF00480">
    <property type="entry name" value="ROK"/>
    <property type="match status" value="1"/>
</dbReference>
<dbReference type="CDD" id="cd24058">
    <property type="entry name" value="ASKHA_NBD_ROK_PPGK"/>
    <property type="match status" value="1"/>
</dbReference>
<dbReference type="InterPro" id="IPR043129">
    <property type="entry name" value="ATPase_NBD"/>
</dbReference>
<accession>A0A261FBB9</accession>
<organism evidence="3 4">
    <name type="scientific">Aeriscardovia aeriphila</name>
    <dbReference type="NCBI Taxonomy" id="218139"/>
    <lineage>
        <taxon>Bacteria</taxon>
        <taxon>Bacillati</taxon>
        <taxon>Actinomycetota</taxon>
        <taxon>Actinomycetes</taxon>
        <taxon>Bifidobacteriales</taxon>
        <taxon>Bifidobacteriaceae</taxon>
        <taxon>Aeriscardovia</taxon>
    </lineage>
</organism>
<keyword evidence="3" id="KW-0808">Transferase</keyword>
<comment type="caution">
    <text evidence="3">The sequence shown here is derived from an EMBL/GenBank/DDBJ whole genome shotgun (WGS) entry which is preliminary data.</text>
</comment>
<feature type="region of interest" description="Disordered" evidence="2">
    <location>
        <begin position="260"/>
        <end position="298"/>
    </location>
</feature>
<gene>
    <name evidence="3" type="ORF">AEAE_0751</name>
</gene>
<sequence>MIPTAQAFGIDIGGSGIKGAPVDLNAGRFAQDRLRIPTPQPGTPDAVAEVVKEILDHFEVEDGTPIGVAFPAPVKPGKTLDFMANLDQGWVGLDVARFLSTKTGRTIHVVNDADAAGLAEVHYGAAQNVPGLVIATTLGTGIGTALIVDGVLVPNTELGHLDLEGKDAEHYASDGARSRKDLNWKKWGKRLTKYYRLLEKYFNPDLFVVGGGVSKKSEKFFPYIDVTTPMVPAKLLNDAGIVGSAYYAAHQLELEEKAQANAEVASKEEEKYPASAAVPSKPVAEGEALPEDTAILPA</sequence>
<dbReference type="Gene3D" id="3.30.420.40">
    <property type="match status" value="2"/>
</dbReference>
<dbReference type="AlphaFoldDB" id="A0A261FBB9"/>
<proteinExistence type="inferred from homology"/>
<comment type="similarity">
    <text evidence="1">Belongs to the ROK (NagC/XylR) family.</text>
</comment>
<keyword evidence="3" id="KW-0418">Kinase</keyword>
<dbReference type="InterPro" id="IPR000600">
    <property type="entry name" value="ROK"/>
</dbReference>
<dbReference type="Proteomes" id="UP000228976">
    <property type="component" value="Unassembled WGS sequence"/>
</dbReference>
<keyword evidence="4" id="KW-1185">Reference proteome</keyword>
<protein>
    <submittedName>
        <fullName evidence="3">Polyphosphate glucokinase</fullName>
    </submittedName>
</protein>
<dbReference type="PANTHER" id="PTHR18964:SF146">
    <property type="entry name" value="POLYPHOSPHATE GLUCOKINASE"/>
    <property type="match status" value="1"/>
</dbReference>
<feature type="compositionally biased region" description="Low complexity" evidence="2">
    <location>
        <begin position="273"/>
        <end position="283"/>
    </location>
</feature>
<dbReference type="EMBL" id="MWWU01000002">
    <property type="protein sequence ID" value="OZG56263.1"/>
    <property type="molecule type" value="Genomic_DNA"/>
</dbReference>
<dbReference type="NCBIfam" id="NF045942">
    <property type="entry name" value="PolPhglucPhase"/>
    <property type="match status" value="1"/>
</dbReference>
<dbReference type="PANTHER" id="PTHR18964">
    <property type="entry name" value="ROK (REPRESSOR, ORF, KINASE) FAMILY"/>
    <property type="match status" value="1"/>
</dbReference>
<name>A0A261FBB9_9BIFI</name>
<evidence type="ECO:0000256" key="1">
    <source>
        <dbReference type="ARBA" id="ARBA00006479"/>
    </source>
</evidence>
<evidence type="ECO:0000256" key="2">
    <source>
        <dbReference type="SAM" id="MobiDB-lite"/>
    </source>
</evidence>
<dbReference type="OrthoDB" id="849313at2"/>
<reference evidence="3 4" key="1">
    <citation type="journal article" date="2017" name="BMC Genomics">
        <title>Comparative genomic and phylogenomic analyses of the Bifidobacteriaceae family.</title>
        <authorList>
            <person name="Lugli G.A."/>
            <person name="Milani C."/>
            <person name="Turroni F."/>
            <person name="Duranti S."/>
            <person name="Mancabelli L."/>
            <person name="Mangifesta M."/>
            <person name="Ferrario C."/>
            <person name="Modesto M."/>
            <person name="Mattarelli P."/>
            <person name="Jiri K."/>
            <person name="van Sinderen D."/>
            <person name="Ventura M."/>
        </authorList>
    </citation>
    <scope>NUCLEOTIDE SEQUENCE [LARGE SCALE GENOMIC DNA]</scope>
    <source>
        <strain evidence="3 4">LMG 21773</strain>
    </source>
</reference>
<dbReference type="SUPFAM" id="SSF53067">
    <property type="entry name" value="Actin-like ATPase domain"/>
    <property type="match status" value="1"/>
</dbReference>
<evidence type="ECO:0000313" key="3">
    <source>
        <dbReference type="EMBL" id="OZG56263.1"/>
    </source>
</evidence>